<dbReference type="InterPro" id="IPR043519">
    <property type="entry name" value="NT_sf"/>
</dbReference>
<name>A0A0M3DGU5_9FIRM</name>
<dbReference type="PATRIC" id="fig|1629550.3.peg.2090"/>
<evidence type="ECO:0000313" key="1">
    <source>
        <dbReference type="EMBL" id="KKY00597.1"/>
    </source>
</evidence>
<protein>
    <submittedName>
        <fullName evidence="1">Uncharacterized protein</fullName>
    </submittedName>
</protein>
<reference evidence="1 2" key="1">
    <citation type="submission" date="2015-04" db="EMBL/GenBank/DDBJ databases">
        <title>Microcin producing Clostridium sp. JC272T.</title>
        <authorList>
            <person name="Jyothsna T."/>
            <person name="Sasikala C."/>
            <person name="Ramana C."/>
        </authorList>
    </citation>
    <scope>NUCLEOTIDE SEQUENCE [LARGE SCALE GENOMIC DNA]</scope>
    <source>
        <strain evidence="1 2">JC272</strain>
    </source>
</reference>
<gene>
    <name evidence="1" type="ORF">VN21_13200</name>
</gene>
<evidence type="ECO:0000313" key="2">
    <source>
        <dbReference type="Proteomes" id="UP000034407"/>
    </source>
</evidence>
<dbReference type="Gene3D" id="3.30.460.40">
    <property type="match status" value="1"/>
</dbReference>
<accession>A0A0M3DGU5</accession>
<comment type="caution">
    <text evidence="1">The sequence shown here is derived from an EMBL/GenBank/DDBJ whole genome shotgun (WGS) entry which is preliminary data.</text>
</comment>
<keyword evidence="2" id="KW-1185">Reference proteome</keyword>
<dbReference type="SUPFAM" id="SSF81301">
    <property type="entry name" value="Nucleotidyltransferase"/>
    <property type="match status" value="1"/>
</dbReference>
<dbReference type="OrthoDB" id="2351919at2"/>
<dbReference type="Proteomes" id="UP000034407">
    <property type="component" value="Unassembled WGS sequence"/>
</dbReference>
<dbReference type="RefSeq" id="WP_046823663.1">
    <property type="nucleotide sequence ID" value="NZ_LBBT01000256.1"/>
</dbReference>
<dbReference type="AlphaFoldDB" id="A0A0M3DGU5"/>
<sequence length="184" mass="21342">MNNLVLKKVAKSLNDFNCMWAIGGSTLLNHYGLVEEPKDIDILVNPKDTENVKLAMNKIGKPLETINNSDKFKSDDFFRYDVDGTEVEFMVGFRIKCEDSLYEVIFDEESIVSTVLKDEVKINLMSLEDWFVIYHILGDPKNRTHLISKYFENNGVSHKNILIRNLNLQMPEYIKNEILNLISY</sequence>
<organism evidence="1 2">
    <name type="scientific">Paraclostridium benzoelyticum</name>
    <dbReference type="NCBI Taxonomy" id="1629550"/>
    <lineage>
        <taxon>Bacteria</taxon>
        <taxon>Bacillati</taxon>
        <taxon>Bacillota</taxon>
        <taxon>Clostridia</taxon>
        <taxon>Peptostreptococcales</taxon>
        <taxon>Peptostreptococcaceae</taxon>
        <taxon>Paraclostridium</taxon>
    </lineage>
</organism>
<dbReference type="EMBL" id="LBBT01000256">
    <property type="protein sequence ID" value="KKY00597.1"/>
    <property type="molecule type" value="Genomic_DNA"/>
</dbReference>
<proteinExistence type="predicted"/>